<proteinExistence type="predicted"/>
<accession>A0AAE4AQH3</accession>
<dbReference type="EMBL" id="JAUSVL010000001">
    <property type="protein sequence ID" value="MDQ0291581.1"/>
    <property type="molecule type" value="Genomic_DNA"/>
</dbReference>
<dbReference type="GO" id="GO:0003720">
    <property type="term" value="F:telomerase activity"/>
    <property type="evidence" value="ECO:0007669"/>
    <property type="project" value="TreeGrafter"/>
</dbReference>
<evidence type="ECO:0008006" key="3">
    <source>
        <dbReference type="Google" id="ProtNLM"/>
    </source>
</evidence>
<comment type="caution">
    <text evidence="1">The sequence shown here is derived from an EMBL/GenBank/DDBJ whole genome shotgun (WGS) entry which is preliminary data.</text>
</comment>
<dbReference type="PANTHER" id="PTHR44791">
    <property type="entry name" value="TELOMERASE PROTEIN COMPONENT 1 TEP1"/>
    <property type="match status" value="1"/>
</dbReference>
<reference evidence="1" key="1">
    <citation type="submission" date="2023-07" db="EMBL/GenBank/DDBJ databases">
        <title>Genomic Encyclopedia of Type Strains, Phase IV (KMG-IV): sequencing the most valuable type-strain genomes for metagenomic binning, comparative biology and taxonomic classification.</title>
        <authorList>
            <person name="Goeker M."/>
        </authorList>
    </citation>
    <scope>NUCLEOTIDE SEQUENCE</scope>
    <source>
        <strain evidence="1">DSM 24202</strain>
    </source>
</reference>
<name>A0AAE4AQH3_9BACT</name>
<dbReference type="RefSeq" id="WP_307264578.1">
    <property type="nucleotide sequence ID" value="NZ_JAUSVL010000001.1"/>
</dbReference>
<dbReference type="PANTHER" id="PTHR44791:SF1">
    <property type="entry name" value="TELOMERASE PROTEIN COMPONENT 1"/>
    <property type="match status" value="1"/>
</dbReference>
<dbReference type="Proteomes" id="UP001238163">
    <property type="component" value="Unassembled WGS sequence"/>
</dbReference>
<organism evidence="1 2">
    <name type="scientific">Oligosphaera ethanolica</name>
    <dbReference type="NCBI Taxonomy" id="760260"/>
    <lineage>
        <taxon>Bacteria</taxon>
        <taxon>Pseudomonadati</taxon>
        <taxon>Lentisphaerota</taxon>
        <taxon>Oligosphaeria</taxon>
        <taxon>Oligosphaerales</taxon>
        <taxon>Oligosphaeraceae</taxon>
        <taxon>Oligosphaera</taxon>
    </lineage>
</organism>
<sequence>MNNPTTQADRRIRVFISSTFRDMMRERDLLVKWVFPELRHKC</sequence>
<gene>
    <name evidence="1" type="ORF">J3R75_003688</name>
</gene>
<dbReference type="GO" id="GO:0070034">
    <property type="term" value="F:telomerase RNA binding"/>
    <property type="evidence" value="ECO:0007669"/>
    <property type="project" value="TreeGrafter"/>
</dbReference>
<dbReference type="AlphaFoldDB" id="A0AAE4AQH3"/>
<evidence type="ECO:0000313" key="2">
    <source>
        <dbReference type="Proteomes" id="UP001238163"/>
    </source>
</evidence>
<evidence type="ECO:0000313" key="1">
    <source>
        <dbReference type="EMBL" id="MDQ0291581.1"/>
    </source>
</evidence>
<dbReference type="GO" id="GO:0000722">
    <property type="term" value="P:telomere maintenance via recombination"/>
    <property type="evidence" value="ECO:0007669"/>
    <property type="project" value="TreeGrafter"/>
</dbReference>
<protein>
    <recommendedName>
        <fullName evidence="3">DUF4062 domain-containing protein</fullName>
    </recommendedName>
</protein>
<dbReference type="InterPro" id="IPR052652">
    <property type="entry name" value="Telomerase_Complex_Comp"/>
</dbReference>
<keyword evidence="2" id="KW-1185">Reference proteome</keyword>